<dbReference type="Proteomes" id="UP001177003">
    <property type="component" value="Chromosome 9"/>
</dbReference>
<sequence length="106" mass="12046">MAIKIEDESCRSNHQTLAIVHVISDKRGKKRMGKSMSWTKKWKQKNFLPSSYSYKQKTKERKMETGDEVKVLGLDLSTVKRAGIAAYNRTSTAVTKVDQVVRVDGI</sequence>
<keyword evidence="2" id="KW-1185">Reference proteome</keyword>
<gene>
    <name evidence="1" type="ORF">LSALG_LOCUS42106</name>
</gene>
<evidence type="ECO:0000313" key="2">
    <source>
        <dbReference type="Proteomes" id="UP001177003"/>
    </source>
</evidence>
<protein>
    <submittedName>
        <fullName evidence="1">Uncharacterized protein</fullName>
    </submittedName>
</protein>
<name>A0AA36ENB7_LACSI</name>
<dbReference type="AlphaFoldDB" id="A0AA36ENB7"/>
<evidence type="ECO:0000313" key="1">
    <source>
        <dbReference type="EMBL" id="CAI9303686.1"/>
    </source>
</evidence>
<accession>A0AA36ENB7</accession>
<dbReference type="EMBL" id="OX465085">
    <property type="protein sequence ID" value="CAI9303686.1"/>
    <property type="molecule type" value="Genomic_DNA"/>
</dbReference>
<proteinExistence type="predicted"/>
<organism evidence="1 2">
    <name type="scientific">Lactuca saligna</name>
    <name type="common">Willowleaf lettuce</name>
    <dbReference type="NCBI Taxonomy" id="75948"/>
    <lineage>
        <taxon>Eukaryota</taxon>
        <taxon>Viridiplantae</taxon>
        <taxon>Streptophyta</taxon>
        <taxon>Embryophyta</taxon>
        <taxon>Tracheophyta</taxon>
        <taxon>Spermatophyta</taxon>
        <taxon>Magnoliopsida</taxon>
        <taxon>eudicotyledons</taxon>
        <taxon>Gunneridae</taxon>
        <taxon>Pentapetalae</taxon>
        <taxon>asterids</taxon>
        <taxon>campanulids</taxon>
        <taxon>Asterales</taxon>
        <taxon>Asteraceae</taxon>
        <taxon>Cichorioideae</taxon>
        <taxon>Cichorieae</taxon>
        <taxon>Lactucinae</taxon>
        <taxon>Lactuca</taxon>
    </lineage>
</organism>
<reference evidence="1" key="1">
    <citation type="submission" date="2023-04" db="EMBL/GenBank/DDBJ databases">
        <authorList>
            <person name="Vijverberg K."/>
            <person name="Xiong W."/>
            <person name="Schranz E."/>
        </authorList>
    </citation>
    <scope>NUCLEOTIDE SEQUENCE</scope>
</reference>